<feature type="transmembrane region" description="Helical" evidence="1">
    <location>
        <begin position="365"/>
        <end position="382"/>
    </location>
</feature>
<feature type="transmembrane region" description="Helical" evidence="1">
    <location>
        <begin position="222"/>
        <end position="238"/>
    </location>
</feature>
<feature type="transmembrane region" description="Helical" evidence="1">
    <location>
        <begin position="279"/>
        <end position="297"/>
    </location>
</feature>
<gene>
    <name evidence="2" type="ORF">ATO7_11893</name>
</gene>
<dbReference type="OrthoDB" id="9800207at2"/>
<accession>A0A1Y1SCT2</accession>
<reference evidence="2 3" key="1">
    <citation type="submission" date="2013-04" db="EMBL/GenBank/DDBJ databases">
        <title>Oceanococcus atlanticus 22II-S10r2 Genome Sequencing.</title>
        <authorList>
            <person name="Lai Q."/>
            <person name="Li G."/>
            <person name="Shao Z."/>
        </authorList>
    </citation>
    <scope>NUCLEOTIDE SEQUENCE [LARGE SCALE GENOMIC DNA]</scope>
    <source>
        <strain evidence="2 3">22II-S10r2</strain>
    </source>
</reference>
<feature type="transmembrane region" description="Helical" evidence="1">
    <location>
        <begin position="250"/>
        <end position="267"/>
    </location>
</feature>
<dbReference type="InterPro" id="IPR007498">
    <property type="entry name" value="PqiA-like"/>
</dbReference>
<dbReference type="EMBL" id="AQQV01000003">
    <property type="protein sequence ID" value="ORE85994.1"/>
    <property type="molecule type" value="Genomic_DNA"/>
</dbReference>
<dbReference type="RefSeq" id="WP_083562023.1">
    <property type="nucleotide sequence ID" value="NZ_AQQV01000003.1"/>
</dbReference>
<proteinExistence type="predicted"/>
<sequence length="444" mass="50093">MSNTAAKPQQASIKTAVISLMVVAILAAMAYLAHQLIELLDEQQAMSIDVAEMDDVRYGLLNANVWVEHVTYILEKKIREFDLGEENREAIKRSLSRMLDTLITEVDNYMRKQNLSGQTWWERVRGQIKQGVQNIFIDVEDIKTAIPEYADRILAELEEPEARDELNLFLRDVLSDLSKRTFSPLDLSRIEAIEAKYECTEWMFCRALIEARIRNHQDEAKRYAMAILALMLSLFLLLRLESPRPSRDRFVALAVGATILMLCGVLTPMMDVEARISELRFVLLGEPVVFANQMLYFQSKSVLDMVEVLTSTGAYDMIAVGLLIMTFSVLFPMAKLASSVLWLYGKARLRGNPVVRFFALKSGKWSMADVMVVAIFMAYIGFDGIIASQLSGFADATEQVDVLTTNGTSLELGFFMFLGFCLTSLLSAAWMESAITHSETPHEQ</sequence>
<evidence type="ECO:0000313" key="3">
    <source>
        <dbReference type="Proteomes" id="UP000192342"/>
    </source>
</evidence>
<keyword evidence="1" id="KW-1133">Transmembrane helix</keyword>
<comment type="caution">
    <text evidence="2">The sequence shown here is derived from an EMBL/GenBank/DDBJ whole genome shotgun (WGS) entry which is preliminary data.</text>
</comment>
<keyword evidence="3" id="KW-1185">Reference proteome</keyword>
<keyword evidence="1" id="KW-0812">Transmembrane</keyword>
<keyword evidence="1" id="KW-0472">Membrane</keyword>
<dbReference type="Pfam" id="PF04403">
    <property type="entry name" value="PqiA"/>
    <property type="match status" value="1"/>
</dbReference>
<name>A0A1Y1SCT2_9GAMM</name>
<evidence type="ECO:0000313" key="2">
    <source>
        <dbReference type="EMBL" id="ORE85994.1"/>
    </source>
</evidence>
<evidence type="ECO:0000256" key="1">
    <source>
        <dbReference type="SAM" id="Phobius"/>
    </source>
</evidence>
<feature type="transmembrane region" description="Helical" evidence="1">
    <location>
        <begin position="317"/>
        <end position="344"/>
    </location>
</feature>
<dbReference type="STRING" id="1317117.ATO7_11893"/>
<feature type="transmembrane region" description="Helical" evidence="1">
    <location>
        <begin position="412"/>
        <end position="431"/>
    </location>
</feature>
<feature type="transmembrane region" description="Helical" evidence="1">
    <location>
        <begin position="12"/>
        <end position="33"/>
    </location>
</feature>
<dbReference type="Proteomes" id="UP000192342">
    <property type="component" value="Unassembled WGS sequence"/>
</dbReference>
<dbReference type="AlphaFoldDB" id="A0A1Y1SCT2"/>
<organism evidence="2 3">
    <name type="scientific">Oceanococcus atlanticus</name>
    <dbReference type="NCBI Taxonomy" id="1317117"/>
    <lineage>
        <taxon>Bacteria</taxon>
        <taxon>Pseudomonadati</taxon>
        <taxon>Pseudomonadota</taxon>
        <taxon>Gammaproteobacteria</taxon>
        <taxon>Chromatiales</taxon>
        <taxon>Oceanococcaceae</taxon>
        <taxon>Oceanococcus</taxon>
    </lineage>
</organism>
<protein>
    <submittedName>
        <fullName evidence="2">Putative paraquat-inducible protein A</fullName>
    </submittedName>
</protein>